<keyword evidence="3" id="KW-1185">Reference proteome</keyword>
<sequence>MSKQFRSFHEFIQPSDLDYEGWLEELPRGAVKNSDMPKGKELQISSLIGPSNLGSPEEDSDPSSESDMGPSQLKFKRRKYDRYNPTIGGILPRIHIQMKMKRVKWREGSTYSQSKSHIGFRIIRQEKELDFLEVKLML</sequence>
<accession>A0AAW1WY41</accession>
<evidence type="ECO:0000313" key="3">
    <source>
        <dbReference type="Proteomes" id="UP001457282"/>
    </source>
</evidence>
<feature type="compositionally biased region" description="Polar residues" evidence="1">
    <location>
        <begin position="43"/>
        <end position="53"/>
    </location>
</feature>
<reference evidence="2 3" key="1">
    <citation type="journal article" date="2023" name="G3 (Bethesda)">
        <title>A chromosome-length genome assembly and annotation of blackberry (Rubus argutus, cv. 'Hillquist').</title>
        <authorList>
            <person name="Bruna T."/>
            <person name="Aryal R."/>
            <person name="Dudchenko O."/>
            <person name="Sargent D.J."/>
            <person name="Mead D."/>
            <person name="Buti M."/>
            <person name="Cavallini A."/>
            <person name="Hytonen T."/>
            <person name="Andres J."/>
            <person name="Pham M."/>
            <person name="Weisz D."/>
            <person name="Mascagni F."/>
            <person name="Usai G."/>
            <person name="Natali L."/>
            <person name="Bassil N."/>
            <person name="Fernandez G.E."/>
            <person name="Lomsadze A."/>
            <person name="Armour M."/>
            <person name="Olukolu B."/>
            <person name="Poorten T."/>
            <person name="Britton C."/>
            <person name="Davik J."/>
            <person name="Ashrafi H."/>
            <person name="Aiden E.L."/>
            <person name="Borodovsky M."/>
            <person name="Worthington M."/>
        </authorList>
    </citation>
    <scope>NUCLEOTIDE SEQUENCE [LARGE SCALE GENOMIC DNA]</scope>
    <source>
        <strain evidence="2">PI 553951</strain>
    </source>
</reference>
<evidence type="ECO:0000256" key="1">
    <source>
        <dbReference type="SAM" id="MobiDB-lite"/>
    </source>
</evidence>
<comment type="caution">
    <text evidence="2">The sequence shown here is derived from an EMBL/GenBank/DDBJ whole genome shotgun (WGS) entry which is preliminary data.</text>
</comment>
<protein>
    <submittedName>
        <fullName evidence="2">Uncharacterized protein</fullName>
    </submittedName>
</protein>
<organism evidence="2 3">
    <name type="scientific">Rubus argutus</name>
    <name type="common">Southern blackberry</name>
    <dbReference type="NCBI Taxonomy" id="59490"/>
    <lineage>
        <taxon>Eukaryota</taxon>
        <taxon>Viridiplantae</taxon>
        <taxon>Streptophyta</taxon>
        <taxon>Embryophyta</taxon>
        <taxon>Tracheophyta</taxon>
        <taxon>Spermatophyta</taxon>
        <taxon>Magnoliopsida</taxon>
        <taxon>eudicotyledons</taxon>
        <taxon>Gunneridae</taxon>
        <taxon>Pentapetalae</taxon>
        <taxon>rosids</taxon>
        <taxon>fabids</taxon>
        <taxon>Rosales</taxon>
        <taxon>Rosaceae</taxon>
        <taxon>Rosoideae</taxon>
        <taxon>Rosoideae incertae sedis</taxon>
        <taxon>Rubus</taxon>
    </lineage>
</organism>
<dbReference type="AlphaFoldDB" id="A0AAW1WY41"/>
<dbReference type="EMBL" id="JBEDUW010000005">
    <property type="protein sequence ID" value="KAK9929587.1"/>
    <property type="molecule type" value="Genomic_DNA"/>
</dbReference>
<evidence type="ECO:0000313" key="2">
    <source>
        <dbReference type="EMBL" id="KAK9929587.1"/>
    </source>
</evidence>
<feature type="region of interest" description="Disordered" evidence="1">
    <location>
        <begin position="30"/>
        <end position="76"/>
    </location>
</feature>
<gene>
    <name evidence="2" type="ORF">M0R45_026681</name>
</gene>
<proteinExistence type="predicted"/>
<dbReference type="Proteomes" id="UP001457282">
    <property type="component" value="Unassembled WGS sequence"/>
</dbReference>
<name>A0AAW1WY41_RUBAR</name>